<evidence type="ECO:0000256" key="8">
    <source>
        <dbReference type="ARBA" id="ARBA00022824"/>
    </source>
</evidence>
<evidence type="ECO:0000256" key="4">
    <source>
        <dbReference type="ARBA" id="ARBA00022018"/>
    </source>
</evidence>
<keyword evidence="7 12" id="KW-0812">Transmembrane</keyword>
<evidence type="ECO:0000256" key="12">
    <source>
        <dbReference type="SAM" id="Phobius"/>
    </source>
</evidence>
<evidence type="ECO:0000256" key="5">
    <source>
        <dbReference type="ARBA" id="ARBA00022676"/>
    </source>
</evidence>
<protein>
    <recommendedName>
        <fullName evidence="4">GDP-Man:Man(3)GlcNAc(2)-PP-Dol alpha-1,2-mannosyltransferase</fullName>
        <ecNumber evidence="3">2.4.1.131</ecNumber>
    </recommendedName>
</protein>
<evidence type="ECO:0000256" key="9">
    <source>
        <dbReference type="ARBA" id="ARBA00022989"/>
    </source>
</evidence>
<feature type="domain" description="ALG11 mannosyltransferase N-terminal" evidence="14">
    <location>
        <begin position="55"/>
        <end position="268"/>
    </location>
</feature>
<keyword evidence="5 15" id="KW-0328">Glycosyltransferase</keyword>
<organism evidence="15 16">
    <name type="scientific">Strigomonas culicis</name>
    <dbReference type="NCBI Taxonomy" id="28005"/>
    <lineage>
        <taxon>Eukaryota</taxon>
        <taxon>Discoba</taxon>
        <taxon>Euglenozoa</taxon>
        <taxon>Kinetoplastea</taxon>
        <taxon>Metakinetoplastina</taxon>
        <taxon>Trypanosomatida</taxon>
        <taxon>Trypanosomatidae</taxon>
        <taxon>Strigomonadinae</taxon>
        <taxon>Strigomonas</taxon>
    </lineage>
</organism>
<dbReference type="EMBL" id="ATMH01002612">
    <property type="protein sequence ID" value="EPY32848.1"/>
    <property type="molecule type" value="Genomic_DNA"/>
</dbReference>
<dbReference type="PANTHER" id="PTHR45919:SF1">
    <property type="entry name" value="GDP-MAN:MAN(3)GLCNAC(2)-PP-DOL ALPHA-1,2-MANNOSYLTRANSFERASE"/>
    <property type="match status" value="1"/>
</dbReference>
<keyword evidence="9 12" id="KW-1133">Transmembrane helix</keyword>
<dbReference type="PANTHER" id="PTHR45919">
    <property type="entry name" value="GDP-MAN:MAN(3)GLCNAC(2)-PP-DOL ALPHA-1,2-MANNOSYLTRANSFERASE"/>
    <property type="match status" value="1"/>
</dbReference>
<name>S9UVC2_9TRYP</name>
<comment type="catalytic activity">
    <reaction evidence="11">
        <text>an alpha-D-Man-(1-&gt;3)-[alpha-D-Man-(1-&gt;6)]-beta-D-Man-(1-&gt;4)-beta-D-GlcNAc-(1-&gt;4)-alpha-D-GlcNAc-diphospho-di-trans,poly-cis-dolichol + 2 GDP-alpha-D-mannose = an alpha-D-Man-(1-&gt;2)-alpha-D-Man-(1-&gt;2)-alpha-D-Man-(1-&gt;3)-[alpha-D-Man-(1-&gt;6)]-beta-D-Man-(1-&gt;4)-beta-D-GlcNAc-(1-&gt;4)-alpha-D-GlcNAc-diphospho-di-trans,poly-cis-dolichol + 2 GDP + 2 H(+)</text>
        <dbReference type="Rhea" id="RHEA:29523"/>
        <dbReference type="Rhea" id="RHEA-COMP:19515"/>
        <dbReference type="Rhea" id="RHEA-COMP:19516"/>
        <dbReference type="ChEBI" id="CHEBI:15378"/>
        <dbReference type="ChEBI" id="CHEBI:57527"/>
        <dbReference type="ChEBI" id="CHEBI:58189"/>
        <dbReference type="ChEBI" id="CHEBI:132511"/>
        <dbReference type="ChEBI" id="CHEBI:132515"/>
        <dbReference type="EC" id="2.4.1.131"/>
    </reaction>
    <physiologicalReaction direction="left-to-right" evidence="11">
        <dbReference type="Rhea" id="RHEA:29524"/>
    </physiologicalReaction>
</comment>
<feature type="transmembrane region" description="Helical" evidence="12">
    <location>
        <begin position="142"/>
        <end position="160"/>
    </location>
</feature>
<sequence length="486" mass="54861">MSFPFISLLLHFLSPSPFNSYTFFPPLRKMFISLIFVLLFLAIWCRINRYTYNAQTVGFLHHAAAVGGGGERVLWVMIDQLQRNDASKGITREYVLFINSDSSTNNGLAQLVERQFKIKLIKPLRLVFLRPSLTKWLSGDEYPCLTLFLQTVFGGALLFIDCAVLNRMTPVVIETVGIPMVYWLLRVFVGTTVVSYTHYPIISSTMLSRVSNAQVSTTNHGVAVTNPIVRKIKYVYYYIFYYLYKVMGQFPVIVFANSSWTLGHLKKVFAPRDVRLLYPPCDVKGFFTESLPIAERKPLIVSVGQFRPEKNHMLQLRAFHRCLHDLPSDATLVLMGGVRNDADRARVEQLRGEAERLGLAQRVRFEVNTPFDNVRHLLNTGLVGLHTMTDEHFGIVIVEYLAAGCIVLAHKSGGVQLDIVNDPSLGFLANTEELYAQQMVRIFSLWKSDIAALQSIQQKGAAHAKTFSDEAFGARLAHELSSVLKS</sequence>
<proteinExistence type="predicted"/>
<evidence type="ECO:0000256" key="7">
    <source>
        <dbReference type="ARBA" id="ARBA00022692"/>
    </source>
</evidence>
<feature type="transmembrane region" description="Helical" evidence="12">
    <location>
        <begin position="180"/>
        <end position="199"/>
    </location>
</feature>
<feature type="transmembrane region" description="Helical" evidence="12">
    <location>
        <begin position="30"/>
        <end position="47"/>
    </location>
</feature>
<evidence type="ECO:0000256" key="3">
    <source>
        <dbReference type="ARBA" id="ARBA00012645"/>
    </source>
</evidence>
<comment type="pathway">
    <text evidence="2">Protein modification; protein glycosylation.</text>
</comment>
<reference evidence="15 16" key="1">
    <citation type="journal article" date="2013" name="PLoS ONE">
        <title>Predicting the Proteins of Angomonas deanei, Strigomonas culicis and Their Respective Endosymbionts Reveals New Aspects of the Trypanosomatidae Family.</title>
        <authorList>
            <person name="Motta M.C."/>
            <person name="Martins A.C."/>
            <person name="de Souza S.S."/>
            <person name="Catta-Preta C.M."/>
            <person name="Silva R."/>
            <person name="Klein C.C."/>
            <person name="de Almeida L.G."/>
            <person name="de Lima Cunha O."/>
            <person name="Ciapina L.P."/>
            <person name="Brocchi M."/>
            <person name="Colabardini A.C."/>
            <person name="de Araujo Lima B."/>
            <person name="Machado C.R."/>
            <person name="de Almeida Soares C.M."/>
            <person name="Probst C.M."/>
            <person name="de Menezes C.B."/>
            <person name="Thompson C.E."/>
            <person name="Bartholomeu D.C."/>
            <person name="Gradia D.F."/>
            <person name="Pavoni D.P."/>
            <person name="Grisard E.C."/>
            <person name="Fantinatti-Garboggini F."/>
            <person name="Marchini F.K."/>
            <person name="Rodrigues-Luiz G.F."/>
            <person name="Wagner G."/>
            <person name="Goldman G.H."/>
            <person name="Fietto J.L."/>
            <person name="Elias M.C."/>
            <person name="Goldman M.H."/>
            <person name="Sagot M.F."/>
            <person name="Pereira M."/>
            <person name="Stoco P.H."/>
            <person name="de Mendonca-Neto R.P."/>
            <person name="Teixeira S.M."/>
            <person name="Maciel T.E."/>
            <person name="de Oliveira Mendes T.A."/>
            <person name="Urmenyi T.P."/>
            <person name="de Souza W."/>
            <person name="Schenkman S."/>
            <person name="de Vasconcelos A.T."/>
        </authorList>
    </citation>
    <scope>NUCLEOTIDE SEQUENCE [LARGE SCALE GENOMIC DNA]</scope>
</reference>
<dbReference type="Proteomes" id="UP000015354">
    <property type="component" value="Unassembled WGS sequence"/>
</dbReference>
<evidence type="ECO:0000259" key="13">
    <source>
        <dbReference type="Pfam" id="PF00534"/>
    </source>
</evidence>
<dbReference type="FunFam" id="3.40.50.2000:FF:000256">
    <property type="entry name" value="GDP-Man:Man(3)GlcNAc(2)-PP-Dol alpha-1,2-mannosyltransferase"/>
    <property type="match status" value="1"/>
</dbReference>
<dbReference type="InterPro" id="IPR031814">
    <property type="entry name" value="ALG11_N"/>
</dbReference>
<dbReference type="GO" id="GO:0006487">
    <property type="term" value="P:protein N-linked glycosylation"/>
    <property type="evidence" value="ECO:0007669"/>
    <property type="project" value="TreeGrafter"/>
</dbReference>
<dbReference type="InterPro" id="IPR038013">
    <property type="entry name" value="ALG11"/>
</dbReference>
<evidence type="ECO:0000256" key="6">
    <source>
        <dbReference type="ARBA" id="ARBA00022679"/>
    </source>
</evidence>
<comment type="caution">
    <text evidence="15">The sequence shown here is derived from an EMBL/GenBank/DDBJ whole genome shotgun (WGS) entry which is preliminary data.</text>
</comment>
<dbReference type="SUPFAM" id="SSF53756">
    <property type="entry name" value="UDP-Glycosyltransferase/glycogen phosphorylase"/>
    <property type="match status" value="1"/>
</dbReference>
<keyword evidence="16" id="KW-1185">Reference proteome</keyword>
<comment type="subcellular location">
    <subcellularLocation>
        <location evidence="1">Endoplasmic reticulum membrane</location>
        <topology evidence="1">Single-pass membrane protein</topology>
    </subcellularLocation>
</comment>
<dbReference type="GO" id="GO:0005789">
    <property type="term" value="C:endoplasmic reticulum membrane"/>
    <property type="evidence" value="ECO:0007669"/>
    <property type="project" value="UniProtKB-SubCell"/>
</dbReference>
<dbReference type="GO" id="GO:0004377">
    <property type="term" value="F:GDP-Man:Man(3)GlcNAc(2)-PP-Dol alpha-1,2-mannosyltransferase activity"/>
    <property type="evidence" value="ECO:0007669"/>
    <property type="project" value="UniProtKB-EC"/>
</dbReference>
<keyword evidence="8" id="KW-0256">Endoplasmic reticulum</keyword>
<dbReference type="Pfam" id="PF00534">
    <property type="entry name" value="Glycos_transf_1"/>
    <property type="match status" value="1"/>
</dbReference>
<dbReference type="Pfam" id="PF15924">
    <property type="entry name" value="ALG11_N"/>
    <property type="match status" value="1"/>
</dbReference>
<gene>
    <name evidence="15" type="ORF">STCU_02612</name>
</gene>
<dbReference type="AlphaFoldDB" id="S9UVC2"/>
<feature type="domain" description="Glycosyl transferase family 1" evidence="13">
    <location>
        <begin position="289"/>
        <end position="434"/>
    </location>
</feature>
<evidence type="ECO:0000256" key="10">
    <source>
        <dbReference type="ARBA" id="ARBA00023136"/>
    </source>
</evidence>
<evidence type="ECO:0000256" key="11">
    <source>
        <dbReference type="ARBA" id="ARBA00045065"/>
    </source>
</evidence>
<evidence type="ECO:0000259" key="14">
    <source>
        <dbReference type="Pfam" id="PF15924"/>
    </source>
</evidence>
<dbReference type="OrthoDB" id="2276068at2759"/>
<feature type="transmembrane region" description="Helical" evidence="12">
    <location>
        <begin position="235"/>
        <end position="256"/>
    </location>
</feature>
<evidence type="ECO:0000313" key="15">
    <source>
        <dbReference type="EMBL" id="EPY32848.1"/>
    </source>
</evidence>
<evidence type="ECO:0000313" key="16">
    <source>
        <dbReference type="Proteomes" id="UP000015354"/>
    </source>
</evidence>
<evidence type="ECO:0000256" key="1">
    <source>
        <dbReference type="ARBA" id="ARBA00004389"/>
    </source>
</evidence>
<dbReference type="Gene3D" id="3.40.50.2000">
    <property type="entry name" value="Glycogen Phosphorylase B"/>
    <property type="match status" value="1"/>
</dbReference>
<evidence type="ECO:0000256" key="2">
    <source>
        <dbReference type="ARBA" id="ARBA00004922"/>
    </source>
</evidence>
<dbReference type="InterPro" id="IPR001296">
    <property type="entry name" value="Glyco_trans_1"/>
</dbReference>
<dbReference type="EC" id="2.4.1.131" evidence="3"/>
<keyword evidence="10 12" id="KW-0472">Membrane</keyword>
<keyword evidence="6 15" id="KW-0808">Transferase</keyword>
<accession>S9UVC2</accession>